<dbReference type="PANTHER" id="PTHR18964:SF170">
    <property type="entry name" value="SUGAR KINASE"/>
    <property type="match status" value="1"/>
</dbReference>
<dbReference type="AlphaFoldDB" id="A0A0M0KDH7"/>
<reference evidence="2" key="1">
    <citation type="submission" date="2015-08" db="EMBL/GenBank/DDBJ databases">
        <title>Complete DNA Sequence of Pseudomonas syringae pv. actinidiae, the Causal Agent of Kiwifruit Canker Disease.</title>
        <authorList>
            <person name="Rikkerink E.H.A."/>
            <person name="Fineran P.C."/>
        </authorList>
    </citation>
    <scope>NUCLEOTIDE SEQUENCE</scope>
    <source>
        <strain evidence="2">DSM 13666</strain>
    </source>
</reference>
<proteinExistence type="inferred from homology"/>
<dbReference type="Gene3D" id="3.30.420.40">
    <property type="match status" value="2"/>
</dbReference>
<dbReference type="InterPro" id="IPR000600">
    <property type="entry name" value="ROK"/>
</dbReference>
<evidence type="ECO:0000256" key="1">
    <source>
        <dbReference type="ARBA" id="ARBA00006479"/>
    </source>
</evidence>
<dbReference type="RefSeq" id="WP_328032184.1">
    <property type="nucleotide sequence ID" value="NZ_JARMVM010000187.1"/>
</dbReference>
<sequence length="302" mass="32990">MAYLLTIDIGGTFTKMALVSVRAQLVEKIEQPTPSSLPIFCQMVDEYYERFSQRYNIIGIAMSCPGSVTSTGDVLGSSAVEFVHENNLKRTLEETYGLPVAMENDANCAAIAEGWNGAAQGVGTFACIVCGTGIGGAFVLDGKLRRGAHLHGGEFGYAIMNVDERGDSKSWSEIGSSVAIVKRLKGEPPHDERWTGYLAFEEAAKGHKKAQESIDVFFQSLAVGVFNLQYMLDPEKIFIGGGITRQPGFMKELEKRLADIFAGRQEATIKPSLALCEHLDQAQLFGAAKRWLDEHQRGRGDD</sequence>
<organism evidence="2">
    <name type="scientific">Halalkalibacterium halodurans</name>
    <name type="common">Bacillus halodurans</name>
    <dbReference type="NCBI Taxonomy" id="86665"/>
    <lineage>
        <taxon>Bacteria</taxon>
        <taxon>Bacillati</taxon>
        <taxon>Bacillota</taxon>
        <taxon>Bacilli</taxon>
        <taxon>Bacillales</taxon>
        <taxon>Bacillaceae</taxon>
        <taxon>Halalkalibacterium (ex Joshi et al. 2022)</taxon>
    </lineage>
</organism>
<gene>
    <name evidence="2" type="ORF">AMD02_19115</name>
</gene>
<dbReference type="PANTHER" id="PTHR18964">
    <property type="entry name" value="ROK (REPRESSOR, ORF, KINASE) FAMILY"/>
    <property type="match status" value="1"/>
</dbReference>
<dbReference type="PATRIC" id="fig|136160.3.peg.3799"/>
<comment type="similarity">
    <text evidence="1">Belongs to the ROK (NagC/XylR) family.</text>
</comment>
<protein>
    <recommendedName>
        <fullName evidence="3">ROK family protein</fullName>
    </recommendedName>
</protein>
<name>A0A0M0KDH7_ALKHA</name>
<comment type="caution">
    <text evidence="2">The sequence shown here is derived from an EMBL/GenBank/DDBJ whole genome shotgun (WGS) entry which is preliminary data.</text>
</comment>
<dbReference type="SUPFAM" id="SSF53067">
    <property type="entry name" value="Actin-like ATPase domain"/>
    <property type="match status" value="1"/>
</dbReference>
<accession>A0A0M0KDH7</accession>
<dbReference type="EMBL" id="LILD01000014">
    <property type="protein sequence ID" value="KOO36443.1"/>
    <property type="molecule type" value="Genomic_DNA"/>
</dbReference>
<dbReference type="CDD" id="cd24152">
    <property type="entry name" value="ASKHA_NBD_ROK-like"/>
    <property type="match status" value="1"/>
</dbReference>
<evidence type="ECO:0008006" key="3">
    <source>
        <dbReference type="Google" id="ProtNLM"/>
    </source>
</evidence>
<dbReference type="InterPro" id="IPR043129">
    <property type="entry name" value="ATPase_NBD"/>
</dbReference>
<evidence type="ECO:0000313" key="2">
    <source>
        <dbReference type="EMBL" id="KOO36443.1"/>
    </source>
</evidence>
<dbReference type="Pfam" id="PF00480">
    <property type="entry name" value="ROK"/>
    <property type="match status" value="1"/>
</dbReference>